<sequence length="245" mass="25349">MDNRKVALITGGGTGIGRAVALRLAAQGIDIVVNYSRSEKDALDTAAAVREAGVGCLIEKADVAADDQVRVMVDNTVRRFGRLDYLVNSAGTTRFVDAGDLDGLTGEFWDDIMAVNVKGAYFACRACRPHLKKTGGAIVNITSIAGITGRGSSIAYAASKAAAISLTKSLAQVFAPEIRVNSVAPGIVLTRWVAGREDHIARLGAGTPLGRVCSPEDVADVVAPLLLTAGMVTGQTIVVDGGAIL</sequence>
<gene>
    <name evidence="4" type="ORF">Q4T40_16770</name>
</gene>
<dbReference type="Pfam" id="PF13561">
    <property type="entry name" value="adh_short_C2"/>
    <property type="match status" value="1"/>
</dbReference>
<dbReference type="CDD" id="cd05233">
    <property type="entry name" value="SDR_c"/>
    <property type="match status" value="1"/>
</dbReference>
<dbReference type="PANTHER" id="PTHR43639">
    <property type="entry name" value="OXIDOREDUCTASE, SHORT-CHAIN DEHYDROGENASE/REDUCTASE FAMILY (AFU_ORTHOLOGUE AFUA_5G02870)"/>
    <property type="match status" value="1"/>
</dbReference>
<protein>
    <submittedName>
        <fullName evidence="4">SDR family oxidoreductase</fullName>
    </submittedName>
</protein>
<dbReference type="Gene3D" id="3.40.50.720">
    <property type="entry name" value="NAD(P)-binding Rossmann-like Domain"/>
    <property type="match status" value="1"/>
</dbReference>
<accession>A0ABU3P2N2</accession>
<dbReference type="EMBL" id="JAUOZS010000001">
    <property type="protein sequence ID" value="MDT8902897.1"/>
    <property type="molecule type" value="Genomic_DNA"/>
</dbReference>
<evidence type="ECO:0000313" key="5">
    <source>
        <dbReference type="Proteomes" id="UP001254848"/>
    </source>
</evidence>
<dbReference type="Proteomes" id="UP001254848">
    <property type="component" value="Unassembled WGS sequence"/>
</dbReference>
<keyword evidence="5" id="KW-1185">Reference proteome</keyword>
<evidence type="ECO:0000259" key="3">
    <source>
        <dbReference type="SMART" id="SM00822"/>
    </source>
</evidence>
<dbReference type="PRINTS" id="PR00080">
    <property type="entry name" value="SDRFAMILY"/>
</dbReference>
<reference evidence="4 5" key="1">
    <citation type="submission" date="2023-07" db="EMBL/GenBank/DDBJ databases">
        <title>The novel representative of Negativicutes class, Anaeroselena agilis gen. nov. sp. nov.</title>
        <authorList>
            <person name="Prokofeva M.I."/>
            <person name="Elcheninov A.G."/>
            <person name="Klyukina A."/>
            <person name="Kublanov I.V."/>
            <person name="Frolov E.N."/>
            <person name="Podosokorskaya O.A."/>
        </authorList>
    </citation>
    <scope>NUCLEOTIDE SEQUENCE [LARGE SCALE GENOMIC DNA]</scope>
    <source>
        <strain evidence="4 5">4137-cl</strain>
    </source>
</reference>
<dbReference type="PROSITE" id="PS00061">
    <property type="entry name" value="ADH_SHORT"/>
    <property type="match status" value="1"/>
</dbReference>
<feature type="domain" description="Ketoreductase" evidence="3">
    <location>
        <begin position="5"/>
        <end position="198"/>
    </location>
</feature>
<dbReference type="SMART" id="SM00822">
    <property type="entry name" value="PKS_KR"/>
    <property type="match status" value="1"/>
</dbReference>
<dbReference type="InterPro" id="IPR020904">
    <property type="entry name" value="Sc_DH/Rdtase_CS"/>
</dbReference>
<dbReference type="InterPro" id="IPR002347">
    <property type="entry name" value="SDR_fam"/>
</dbReference>
<comment type="similarity">
    <text evidence="1">Belongs to the short-chain dehydrogenases/reductases (SDR) family.</text>
</comment>
<evidence type="ECO:0000256" key="2">
    <source>
        <dbReference type="ARBA" id="ARBA00023002"/>
    </source>
</evidence>
<evidence type="ECO:0000313" key="4">
    <source>
        <dbReference type="EMBL" id="MDT8902897.1"/>
    </source>
</evidence>
<dbReference type="SUPFAM" id="SSF51735">
    <property type="entry name" value="NAD(P)-binding Rossmann-fold domains"/>
    <property type="match status" value="1"/>
</dbReference>
<dbReference type="InterPro" id="IPR057326">
    <property type="entry name" value="KR_dom"/>
</dbReference>
<name>A0ABU3P2N2_9FIRM</name>
<dbReference type="PANTHER" id="PTHR43639:SF1">
    <property type="entry name" value="SHORT-CHAIN DEHYDROGENASE_REDUCTASE FAMILY PROTEIN"/>
    <property type="match status" value="1"/>
</dbReference>
<comment type="caution">
    <text evidence="4">The sequence shown here is derived from an EMBL/GenBank/DDBJ whole genome shotgun (WGS) entry which is preliminary data.</text>
</comment>
<proteinExistence type="inferred from homology"/>
<dbReference type="RefSeq" id="WP_413781365.1">
    <property type="nucleotide sequence ID" value="NZ_JAUOZS010000001.1"/>
</dbReference>
<keyword evidence="2" id="KW-0560">Oxidoreductase</keyword>
<organism evidence="4 5">
    <name type="scientific">Anaeroselena agilis</name>
    <dbReference type="NCBI Taxonomy" id="3063788"/>
    <lineage>
        <taxon>Bacteria</taxon>
        <taxon>Bacillati</taxon>
        <taxon>Bacillota</taxon>
        <taxon>Negativicutes</taxon>
        <taxon>Acetonemataceae</taxon>
        <taxon>Anaeroselena</taxon>
    </lineage>
</organism>
<dbReference type="InterPro" id="IPR036291">
    <property type="entry name" value="NAD(P)-bd_dom_sf"/>
</dbReference>
<dbReference type="PRINTS" id="PR00081">
    <property type="entry name" value="GDHRDH"/>
</dbReference>
<evidence type="ECO:0000256" key="1">
    <source>
        <dbReference type="ARBA" id="ARBA00006484"/>
    </source>
</evidence>